<evidence type="ECO:0000313" key="2">
    <source>
        <dbReference type="EMBL" id="MBB3957267.1"/>
    </source>
</evidence>
<feature type="domain" description="Gfo/Idh/MocA-like oxidoreductase N-terminal" evidence="1">
    <location>
        <begin position="6"/>
        <end position="108"/>
    </location>
</feature>
<evidence type="ECO:0000313" key="3">
    <source>
        <dbReference type="Proteomes" id="UP000548867"/>
    </source>
</evidence>
<dbReference type="PANTHER" id="PTHR43818:SF7">
    <property type="entry name" value="DEHYDROGENASE"/>
    <property type="match status" value="1"/>
</dbReference>
<dbReference type="InterPro" id="IPR000683">
    <property type="entry name" value="Gfo/Idh/MocA-like_OxRdtase_N"/>
</dbReference>
<dbReference type="Pfam" id="PF01408">
    <property type="entry name" value="GFO_IDH_MocA"/>
    <property type="match status" value="1"/>
</dbReference>
<dbReference type="InterPro" id="IPR050463">
    <property type="entry name" value="Gfo/Idh/MocA_oxidrdct_glycsds"/>
</dbReference>
<evidence type="ECO:0000259" key="1">
    <source>
        <dbReference type="Pfam" id="PF01408"/>
    </source>
</evidence>
<proteinExistence type="predicted"/>
<dbReference type="SUPFAM" id="SSF51735">
    <property type="entry name" value="NAD(P)-binding Rossmann-fold domains"/>
    <property type="match status" value="1"/>
</dbReference>
<dbReference type="Gene3D" id="3.30.360.10">
    <property type="entry name" value="Dihydrodipicolinate Reductase, domain 2"/>
    <property type="match status" value="1"/>
</dbReference>
<accession>A0A7W6G9P0</accession>
<dbReference type="RefSeq" id="WP_183628411.1">
    <property type="nucleotide sequence ID" value="NZ_JACIDX010000021.1"/>
</dbReference>
<reference evidence="2 3" key="1">
    <citation type="submission" date="2020-08" db="EMBL/GenBank/DDBJ databases">
        <title>Genomic Encyclopedia of Type Strains, Phase IV (KMG-IV): sequencing the most valuable type-strain genomes for metagenomic binning, comparative biology and taxonomic classification.</title>
        <authorList>
            <person name="Goeker M."/>
        </authorList>
    </citation>
    <scope>NUCLEOTIDE SEQUENCE [LARGE SCALE GENOMIC DNA]</scope>
    <source>
        <strain evidence="2 3">DSM 27057</strain>
    </source>
</reference>
<dbReference type="InterPro" id="IPR036291">
    <property type="entry name" value="NAD(P)-bd_dom_sf"/>
</dbReference>
<dbReference type="AlphaFoldDB" id="A0A7W6G9P0"/>
<keyword evidence="3" id="KW-1185">Reference proteome</keyword>
<dbReference type="Gene3D" id="3.40.50.720">
    <property type="entry name" value="NAD(P)-binding Rossmann-like Domain"/>
    <property type="match status" value="1"/>
</dbReference>
<gene>
    <name evidence="2" type="ORF">GGR38_004241</name>
</gene>
<dbReference type="GO" id="GO:0000166">
    <property type="term" value="F:nucleotide binding"/>
    <property type="evidence" value="ECO:0007669"/>
    <property type="project" value="InterPro"/>
</dbReference>
<dbReference type="PANTHER" id="PTHR43818">
    <property type="entry name" value="BCDNA.GH03377"/>
    <property type="match status" value="1"/>
</dbReference>
<dbReference type="Proteomes" id="UP000548867">
    <property type="component" value="Unassembled WGS sequence"/>
</dbReference>
<comment type="caution">
    <text evidence="2">The sequence shown here is derived from an EMBL/GenBank/DDBJ whole genome shotgun (WGS) entry which is preliminary data.</text>
</comment>
<organism evidence="2 3">
    <name type="scientific">Novosphingobium sediminicola</name>
    <dbReference type="NCBI Taxonomy" id="563162"/>
    <lineage>
        <taxon>Bacteria</taxon>
        <taxon>Pseudomonadati</taxon>
        <taxon>Pseudomonadota</taxon>
        <taxon>Alphaproteobacteria</taxon>
        <taxon>Sphingomonadales</taxon>
        <taxon>Sphingomonadaceae</taxon>
        <taxon>Novosphingobium</taxon>
    </lineage>
</organism>
<name>A0A7W6G9P0_9SPHN</name>
<sequence length="307" mass="32623">MSNSLIRLGLVGLGKIARDQHLPAIATNPRFALTATADPMGGLEGIASYPTLDALLDARLALDAIVLCTPPSVRAGLAHRALEAGLHVMLEKPPAAGLSQVDALVRASAGRTMLATWHSRESAAVDAAAAWLASRQIKAVRLNWREDVRVWHPGQDWLLAAGGFGVFDTAINAFSILTHILPQPLALESADLGIPANRQAPMTARLTMRHAGAEVACDLSILHPGAPQWDIAIDTDAGLLELTQGGQQMAIDGKAQDIAPDAEYPRLYARFARLIDAGQSDVDARPLTLVADAMMLGSHHSLPSFEF</sequence>
<protein>
    <submittedName>
        <fullName evidence="2">Putative dehydrogenase</fullName>
    </submittedName>
</protein>
<dbReference type="EMBL" id="JACIDX010000021">
    <property type="protein sequence ID" value="MBB3957267.1"/>
    <property type="molecule type" value="Genomic_DNA"/>
</dbReference>